<keyword evidence="1" id="KW-0808">Transferase</keyword>
<dbReference type="HOGENOM" id="CLU_026659_0_1_1"/>
<reference evidence="5" key="1">
    <citation type="journal article" date="2015" name="BMC Genomics">
        <title>Genomic and transcriptomic analysis of the endophytic fungus Pestalotiopsis fici reveals its lifestyle and high potential for synthesis of natural products.</title>
        <authorList>
            <person name="Wang X."/>
            <person name="Zhang X."/>
            <person name="Liu L."/>
            <person name="Xiang M."/>
            <person name="Wang W."/>
            <person name="Sun X."/>
            <person name="Che Y."/>
            <person name="Guo L."/>
            <person name="Liu G."/>
            <person name="Guo L."/>
            <person name="Wang C."/>
            <person name="Yin W.B."/>
            <person name="Stadler M."/>
            <person name="Zhang X."/>
            <person name="Liu X."/>
        </authorList>
    </citation>
    <scope>NUCLEOTIDE SEQUENCE [LARGE SCALE GENOMIC DNA]</scope>
    <source>
        <strain evidence="5">W106-1 / CGMCC3.15140</strain>
    </source>
</reference>
<evidence type="ECO:0000256" key="1">
    <source>
        <dbReference type="ARBA" id="ARBA00022679"/>
    </source>
</evidence>
<dbReference type="KEGG" id="pfy:PFICI_01024"/>
<dbReference type="InterPro" id="IPR019378">
    <property type="entry name" value="GDP-Fuc_O-FucTrfase"/>
</dbReference>
<dbReference type="InParanoid" id="W3XPL9"/>
<dbReference type="OrthoDB" id="20368at2759"/>
<dbReference type="Pfam" id="PF10250">
    <property type="entry name" value="O-FucT"/>
    <property type="match status" value="1"/>
</dbReference>
<dbReference type="GO" id="GO:0016740">
    <property type="term" value="F:transferase activity"/>
    <property type="evidence" value="ECO:0007669"/>
    <property type="project" value="UniProtKB-KW"/>
</dbReference>
<dbReference type="RefSeq" id="XP_007827796.1">
    <property type="nucleotide sequence ID" value="XM_007829605.1"/>
</dbReference>
<dbReference type="OMA" id="DACPHIS"/>
<accession>W3XPL9</accession>
<gene>
    <name evidence="4" type="ORF">PFICI_01024</name>
</gene>
<evidence type="ECO:0000256" key="2">
    <source>
        <dbReference type="ARBA" id="ARBA00023253"/>
    </source>
</evidence>
<dbReference type="CDD" id="cd11296">
    <property type="entry name" value="O-FucT_like"/>
    <property type="match status" value="1"/>
</dbReference>
<dbReference type="Gene3D" id="3.40.50.11350">
    <property type="match status" value="1"/>
</dbReference>
<sequence length="467" mass="52018">MAQARALLGTLKQRISAFIALSILLLLMLRYQEKPPATLSSIVTTGPAQQQQLSPTIDLSSPASPFIAFPLARVCAEASPAVPGLVFLCDNNSGGPGNIRNYILTCVRYAVEAGATALVMPRIRARSAVDLSNIHLGHREFGYLFDEAHFRAALAAACPCLALWDRLEDVPHVLAKVEREGLYDVEKMVERVTPRQQFGRRAGCDQRDLNRHTDRFGQRFRDWLEASAAERGLAPLTHESPRLIRLNWGVLWDWEVLRDGPEFVGTFGSLLRFRADLIELAGAVVAALRREALAVSALQGGRNDSFLGVHLRTEEDALKEWPSFDMQAEGYMSEAIRQGYRGGLAYLASGSETESHKFKDRARSAAQIDVRTKFHLLQGLDLMKLKELTWDQQAVIDFIVLLAADYFVGVSPSSFSINVALKRHLRTGGLYARPWKVGGSGDGLSHLVGAYTRYWDDWLFMYDGMWP</sequence>
<dbReference type="EMBL" id="KI912109">
    <property type="protein sequence ID" value="ETS87196.1"/>
    <property type="molecule type" value="Genomic_DNA"/>
</dbReference>
<organism evidence="4 5">
    <name type="scientific">Pestalotiopsis fici (strain W106-1 / CGMCC3.15140)</name>
    <dbReference type="NCBI Taxonomy" id="1229662"/>
    <lineage>
        <taxon>Eukaryota</taxon>
        <taxon>Fungi</taxon>
        <taxon>Dikarya</taxon>
        <taxon>Ascomycota</taxon>
        <taxon>Pezizomycotina</taxon>
        <taxon>Sordariomycetes</taxon>
        <taxon>Xylariomycetidae</taxon>
        <taxon>Amphisphaeriales</taxon>
        <taxon>Sporocadaceae</taxon>
        <taxon>Pestalotiopsis</taxon>
    </lineage>
</organism>
<evidence type="ECO:0008006" key="6">
    <source>
        <dbReference type="Google" id="ProtNLM"/>
    </source>
</evidence>
<dbReference type="eggNOG" id="ENOG502S5IM">
    <property type="taxonomic scope" value="Eukaryota"/>
</dbReference>
<evidence type="ECO:0000313" key="4">
    <source>
        <dbReference type="EMBL" id="ETS87196.1"/>
    </source>
</evidence>
<keyword evidence="3" id="KW-0119">Carbohydrate metabolism</keyword>
<dbReference type="Proteomes" id="UP000030651">
    <property type="component" value="Unassembled WGS sequence"/>
</dbReference>
<dbReference type="AlphaFoldDB" id="W3XPL9"/>
<name>W3XPL9_PESFW</name>
<dbReference type="GeneID" id="19266037"/>
<proteinExistence type="predicted"/>
<evidence type="ECO:0000313" key="5">
    <source>
        <dbReference type="Proteomes" id="UP000030651"/>
    </source>
</evidence>
<dbReference type="GO" id="GO:0006004">
    <property type="term" value="P:fucose metabolic process"/>
    <property type="evidence" value="ECO:0007669"/>
    <property type="project" value="UniProtKB-KW"/>
</dbReference>
<protein>
    <recommendedName>
        <fullName evidence="6">Alternative oxidase</fullName>
    </recommendedName>
</protein>
<evidence type="ECO:0000256" key="3">
    <source>
        <dbReference type="ARBA" id="ARBA00023277"/>
    </source>
</evidence>
<keyword evidence="5" id="KW-1185">Reference proteome</keyword>
<keyword evidence="2" id="KW-0294">Fucose metabolism</keyword>